<dbReference type="Pfam" id="PF07687">
    <property type="entry name" value="M20_dimer"/>
    <property type="match status" value="1"/>
</dbReference>
<feature type="active site" description="Proton acceptor" evidence="6">
    <location>
        <position position="266"/>
    </location>
</feature>
<dbReference type="PANTHER" id="PTHR45962:SF1">
    <property type="entry name" value="N-FATTY-ACYL-AMINO ACID SYNTHASE_HYDROLASE PM20D1"/>
    <property type="match status" value="1"/>
</dbReference>
<evidence type="ECO:0000313" key="11">
    <source>
        <dbReference type="Proteomes" id="UP000250043"/>
    </source>
</evidence>
<evidence type="ECO:0000313" key="10">
    <source>
        <dbReference type="EMBL" id="OCH84737.1"/>
    </source>
</evidence>
<dbReference type="CDD" id="cd05674">
    <property type="entry name" value="M20_yscS"/>
    <property type="match status" value="1"/>
</dbReference>
<evidence type="ECO:0000256" key="2">
    <source>
        <dbReference type="ARBA" id="ARBA00022670"/>
    </source>
</evidence>
<sequence>MGTPSDKLDVDSVAFRFPDTRKNSVARQRRRACLRAAALVLLALLVYYISGLSWSGDLPELQVSSYRSKTVIDRQLFKGPLPPAENSTACPQVDVLFPGHNELDSDLDELYASSAFRSNAYDLLGGAIQIPTESYDDLAPVGQDPRWEIFGTFNDYIEQSFPVLHAKLKLTKVNTYALVYHWQGSNGSLLPVLLMAHEDVVPVEPTTIDDWIHPPYSGFYDGTWIWGRGSCDDKSSLIGILVAVESLIKKGFTPSRSVVLAFGIDEESAGTQGAGHLAGYLEETYGKDGLAMILDEGGGYGTPYGDDVLFATPATSEKGYLDARIEVSASGGHSSVPPPHTAIGMLSSMISALEAHPHETQLLRSGTPFLATQCFATYGPEYPEKLRWLAEEARTSDVALAKLKTGLLAADRRNSALLGTTQAVDLIQGGVKVNALPEHVEAIVNHRIAEHSSVDDVKQHILGVLLPIATKFNLTLDAFGKNISAGTGNGGHVVLSDAWGPGLEPSPVTPTGIADPFAILAGTIKATFTTTEGYDKKGVIVSPMLSLGNTDTARYWNLTKHIFRYDHSGEGAVYGDIHTINEARLAEAYIQQIRFYTKFILNTTDK</sequence>
<feature type="binding site" evidence="7">
    <location>
        <position position="295"/>
    </location>
    <ligand>
        <name>Zn(2+)</name>
        <dbReference type="ChEBI" id="CHEBI:29105"/>
        <label>2</label>
    </ligand>
</feature>
<keyword evidence="4" id="KW-0378">Hydrolase</keyword>
<keyword evidence="8" id="KW-1133">Transmembrane helix</keyword>
<dbReference type="EMBL" id="KV722640">
    <property type="protein sequence ID" value="OCH84737.1"/>
    <property type="molecule type" value="Genomic_DNA"/>
</dbReference>
<dbReference type="GO" id="GO:0046872">
    <property type="term" value="F:metal ion binding"/>
    <property type="evidence" value="ECO:0007669"/>
    <property type="project" value="UniProtKB-KW"/>
</dbReference>
<feature type="binding site" evidence="7">
    <location>
        <position position="232"/>
    </location>
    <ligand>
        <name>Zn(2+)</name>
        <dbReference type="ChEBI" id="CHEBI:29105"/>
        <label>1</label>
    </ligand>
</feature>
<feature type="binding site" evidence="7">
    <location>
        <position position="578"/>
    </location>
    <ligand>
        <name>Zn(2+)</name>
        <dbReference type="ChEBI" id="CHEBI:29105"/>
        <label>1</label>
    </ligand>
</feature>
<dbReference type="Pfam" id="PF01546">
    <property type="entry name" value="Peptidase_M20"/>
    <property type="match status" value="1"/>
</dbReference>
<feature type="domain" description="Peptidase M20 dimerisation" evidence="9">
    <location>
        <begin position="316"/>
        <end position="462"/>
    </location>
</feature>
<keyword evidence="8" id="KW-0812">Transmembrane</keyword>
<dbReference type="PROSITE" id="PS00758">
    <property type="entry name" value="ARGE_DAPE_CPG2_1"/>
    <property type="match status" value="1"/>
</dbReference>
<dbReference type="Proteomes" id="UP000250043">
    <property type="component" value="Unassembled WGS sequence"/>
</dbReference>
<dbReference type="FunFam" id="3.40.630.10:FF:000027">
    <property type="entry name" value="N-fatty-acyl-amino acid synthase/hydrolase PM20D1"/>
    <property type="match status" value="1"/>
</dbReference>
<comment type="similarity">
    <text evidence="1">Belongs to the peptidase M20A family.</text>
</comment>
<organism evidence="10 11">
    <name type="scientific">Obba rivulosa</name>
    <dbReference type="NCBI Taxonomy" id="1052685"/>
    <lineage>
        <taxon>Eukaryota</taxon>
        <taxon>Fungi</taxon>
        <taxon>Dikarya</taxon>
        <taxon>Basidiomycota</taxon>
        <taxon>Agaricomycotina</taxon>
        <taxon>Agaricomycetes</taxon>
        <taxon>Polyporales</taxon>
        <taxon>Gelatoporiaceae</taxon>
        <taxon>Obba</taxon>
    </lineage>
</organism>
<dbReference type="PIRSF" id="PIRSF037217">
    <property type="entry name" value="Carboxypeptidase_S"/>
    <property type="match status" value="1"/>
</dbReference>
<evidence type="ECO:0000256" key="6">
    <source>
        <dbReference type="PIRSR" id="PIRSR037217-1"/>
    </source>
</evidence>
<evidence type="ECO:0000256" key="1">
    <source>
        <dbReference type="ARBA" id="ARBA00006247"/>
    </source>
</evidence>
<name>A0A8E2AMM7_9APHY</name>
<keyword evidence="11" id="KW-1185">Reference proteome</keyword>
<feature type="transmembrane region" description="Helical" evidence="8">
    <location>
        <begin position="32"/>
        <end position="54"/>
    </location>
</feature>
<keyword evidence="10" id="KW-0121">Carboxypeptidase</keyword>
<evidence type="ECO:0000256" key="5">
    <source>
        <dbReference type="ARBA" id="ARBA00022833"/>
    </source>
</evidence>
<dbReference type="GO" id="GO:0051603">
    <property type="term" value="P:proteolysis involved in protein catabolic process"/>
    <property type="evidence" value="ECO:0007669"/>
    <property type="project" value="TreeGrafter"/>
</dbReference>
<dbReference type="InterPro" id="IPR036264">
    <property type="entry name" value="Bact_exopeptidase_dim_dom"/>
</dbReference>
<keyword evidence="3 7" id="KW-0479">Metal-binding</keyword>
<dbReference type="Gene3D" id="3.30.70.360">
    <property type="match status" value="1"/>
</dbReference>
<dbReference type="PANTHER" id="PTHR45962">
    <property type="entry name" value="N-FATTY-ACYL-AMINO ACID SYNTHASE/HYDROLASE PM20D1"/>
    <property type="match status" value="1"/>
</dbReference>
<dbReference type="SUPFAM" id="SSF55031">
    <property type="entry name" value="Bacterial exopeptidase dimerisation domain"/>
    <property type="match status" value="1"/>
</dbReference>
<evidence type="ECO:0000256" key="7">
    <source>
        <dbReference type="PIRSR" id="PIRSR037217-2"/>
    </source>
</evidence>
<evidence type="ECO:0000259" key="9">
    <source>
        <dbReference type="Pfam" id="PF07687"/>
    </source>
</evidence>
<dbReference type="GO" id="GO:0004181">
    <property type="term" value="F:metallocarboxypeptidase activity"/>
    <property type="evidence" value="ECO:0007669"/>
    <property type="project" value="InterPro"/>
</dbReference>
<gene>
    <name evidence="10" type="ORF">OBBRIDRAFT_798826</name>
</gene>
<dbReference type="GO" id="GO:0000328">
    <property type="term" value="C:fungal-type vacuole lumen"/>
    <property type="evidence" value="ECO:0007669"/>
    <property type="project" value="TreeGrafter"/>
</dbReference>
<protein>
    <submittedName>
        <fullName evidence="10">Carboxypeptidase S</fullName>
    </submittedName>
</protein>
<dbReference type="SUPFAM" id="SSF53187">
    <property type="entry name" value="Zn-dependent exopeptidases"/>
    <property type="match status" value="1"/>
</dbReference>
<dbReference type="InterPro" id="IPR017141">
    <property type="entry name" value="Pept_M20_carboxypep"/>
</dbReference>
<dbReference type="InterPro" id="IPR002933">
    <property type="entry name" value="Peptidase_M20"/>
</dbReference>
<keyword evidence="2" id="KW-0645">Protease</keyword>
<dbReference type="AlphaFoldDB" id="A0A8E2AMM7"/>
<accession>A0A8E2AMM7</accession>
<dbReference type="InterPro" id="IPR047177">
    <property type="entry name" value="Pept_M20A"/>
</dbReference>
<feature type="binding site" evidence="7">
    <location>
        <position position="197"/>
    </location>
    <ligand>
        <name>Zn(2+)</name>
        <dbReference type="ChEBI" id="CHEBI:29105"/>
        <label>2</label>
    </ligand>
</feature>
<evidence type="ECO:0000256" key="4">
    <source>
        <dbReference type="ARBA" id="ARBA00022801"/>
    </source>
</evidence>
<feature type="active site" evidence="6">
    <location>
        <position position="199"/>
    </location>
</feature>
<feature type="binding site" evidence="7">
    <location>
        <position position="267"/>
    </location>
    <ligand>
        <name>Zn(2+)</name>
        <dbReference type="ChEBI" id="CHEBI:29105"/>
        <label>1</label>
    </ligand>
</feature>
<keyword evidence="5 7" id="KW-0862">Zinc</keyword>
<reference evidence="10 11" key="1">
    <citation type="submission" date="2016-07" db="EMBL/GenBank/DDBJ databases">
        <title>Draft genome of the white-rot fungus Obba rivulosa 3A-2.</title>
        <authorList>
            <consortium name="DOE Joint Genome Institute"/>
            <person name="Miettinen O."/>
            <person name="Riley R."/>
            <person name="Acob R."/>
            <person name="Barry K."/>
            <person name="Cullen D."/>
            <person name="De Vries R."/>
            <person name="Hainaut M."/>
            <person name="Hatakka A."/>
            <person name="Henrissat B."/>
            <person name="Hilden K."/>
            <person name="Kuo R."/>
            <person name="Labutti K."/>
            <person name="Lipzen A."/>
            <person name="Makela M.R."/>
            <person name="Sandor L."/>
            <person name="Spatafora J.W."/>
            <person name="Grigoriev I.V."/>
            <person name="Hibbett D.S."/>
        </authorList>
    </citation>
    <scope>NUCLEOTIDE SEQUENCE [LARGE SCALE GENOMIC DNA]</scope>
    <source>
        <strain evidence="10 11">3A-2</strain>
    </source>
</reference>
<proteinExistence type="inferred from homology"/>
<keyword evidence="8" id="KW-0472">Membrane</keyword>
<evidence type="ECO:0000256" key="3">
    <source>
        <dbReference type="ARBA" id="ARBA00022723"/>
    </source>
</evidence>
<dbReference type="PROSITE" id="PS00759">
    <property type="entry name" value="ARGE_DAPE_CPG2_2"/>
    <property type="match status" value="1"/>
</dbReference>
<dbReference type="OrthoDB" id="3064516at2759"/>
<feature type="binding site" evidence="7">
    <location>
        <position position="232"/>
    </location>
    <ligand>
        <name>Zn(2+)</name>
        <dbReference type="ChEBI" id="CHEBI:29105"/>
        <label>2</label>
    </ligand>
</feature>
<evidence type="ECO:0000256" key="8">
    <source>
        <dbReference type="SAM" id="Phobius"/>
    </source>
</evidence>
<dbReference type="InterPro" id="IPR011650">
    <property type="entry name" value="Peptidase_M20_dimer"/>
</dbReference>
<dbReference type="InterPro" id="IPR001261">
    <property type="entry name" value="ArgE/DapE_CS"/>
</dbReference>
<dbReference type="Gene3D" id="3.40.630.10">
    <property type="entry name" value="Zn peptidases"/>
    <property type="match status" value="1"/>
</dbReference>